<evidence type="ECO:0000313" key="1">
    <source>
        <dbReference type="EMBL" id="MDS1820971.1"/>
    </source>
</evidence>
<dbReference type="Proteomes" id="UP001253193">
    <property type="component" value="Unassembled WGS sequence"/>
</dbReference>
<dbReference type="RefSeq" id="WP_311019758.1">
    <property type="nucleotide sequence ID" value="NZ_JAUHGG010000003.1"/>
</dbReference>
<accession>A0AAW8PZI9</accession>
<gene>
    <name evidence="1" type="ORF">QX249_09905</name>
</gene>
<sequence length="410" mass="45659">MIQFSHNTSATSDLIKDGFAITNFDSLYLNELIDAVSDLPSEIASQFYSGAFIPEHSPAAEYIKYYFNEDNPAKTDFSTTSPLGDMVSVGAIYFLFNTSATEVHALSFGGKDIYLPSGQVLFVNIGLIGLNVDFTNNNSNGLLQGVIHSQLDGLLFFENNHKPLKVNNDYCSSTSNVSELGGFDYEKFCLKGYSESRVSSEVADSLLSLVKSEHFLGVEQSELDSYKGYSKRFISKHSMYRPTKIKEPYTQLVRTLKESFKQLLEVYPNPKGDNLSVFFAPRGHYMDLHADCSDGSPIISMIYLSDDEFLDCDGGQVSLNTVLPNHVNGSMDKDTCEAVFNPSHGLIVHINNSNIRFAHQVHEVLSDKFRYSVIVNLSMLTNPDWDYDFDEVAGKFEEGVVVLGEPSLQN</sequence>
<protein>
    <recommendedName>
        <fullName evidence="3">Fe2OG dioxygenase domain-containing protein</fullName>
    </recommendedName>
</protein>
<evidence type="ECO:0000313" key="2">
    <source>
        <dbReference type="Proteomes" id="UP001253193"/>
    </source>
</evidence>
<evidence type="ECO:0008006" key="3">
    <source>
        <dbReference type="Google" id="ProtNLM"/>
    </source>
</evidence>
<dbReference type="AlphaFoldDB" id="A0AAW8PZI9"/>
<name>A0AAW8PZI9_VIBPH</name>
<comment type="caution">
    <text evidence="1">The sequence shown here is derived from an EMBL/GenBank/DDBJ whole genome shotgun (WGS) entry which is preliminary data.</text>
</comment>
<organism evidence="1 2">
    <name type="scientific">Vibrio parahaemolyticus</name>
    <dbReference type="NCBI Taxonomy" id="670"/>
    <lineage>
        <taxon>Bacteria</taxon>
        <taxon>Pseudomonadati</taxon>
        <taxon>Pseudomonadota</taxon>
        <taxon>Gammaproteobacteria</taxon>
        <taxon>Vibrionales</taxon>
        <taxon>Vibrionaceae</taxon>
        <taxon>Vibrio</taxon>
    </lineage>
</organism>
<reference evidence="1" key="1">
    <citation type="submission" date="2023-06" db="EMBL/GenBank/DDBJ databases">
        <title>Genomic Diversity of Vibrio spp. and Metagenomic Analysis of Pathogens in Florida Gulf Coastal Waters Following Hurricane Ian.</title>
        <authorList>
            <person name="Brumfield K.D."/>
        </authorList>
    </citation>
    <scope>NUCLEOTIDE SEQUENCE</scope>
    <source>
        <strain evidence="1">WBS2B-138</strain>
    </source>
</reference>
<dbReference type="Gene3D" id="2.60.120.620">
    <property type="entry name" value="q2cbj1_9rhob like domain"/>
    <property type="match status" value="1"/>
</dbReference>
<dbReference type="EMBL" id="JAUHGG010000003">
    <property type="protein sequence ID" value="MDS1820971.1"/>
    <property type="molecule type" value="Genomic_DNA"/>
</dbReference>
<proteinExistence type="predicted"/>